<dbReference type="EMBL" id="JAHRHJ020000943">
    <property type="protein sequence ID" value="KAH9293601.1"/>
    <property type="molecule type" value="Genomic_DNA"/>
</dbReference>
<dbReference type="Proteomes" id="UP000824469">
    <property type="component" value="Unassembled WGS sequence"/>
</dbReference>
<reference evidence="2 3" key="1">
    <citation type="journal article" date="2021" name="Nat. Plants">
        <title>The Taxus genome provides insights into paclitaxel biosynthesis.</title>
        <authorList>
            <person name="Xiong X."/>
            <person name="Gou J."/>
            <person name="Liao Q."/>
            <person name="Li Y."/>
            <person name="Zhou Q."/>
            <person name="Bi G."/>
            <person name="Li C."/>
            <person name="Du R."/>
            <person name="Wang X."/>
            <person name="Sun T."/>
            <person name="Guo L."/>
            <person name="Liang H."/>
            <person name="Lu P."/>
            <person name="Wu Y."/>
            <person name="Zhang Z."/>
            <person name="Ro D.K."/>
            <person name="Shang Y."/>
            <person name="Huang S."/>
            <person name="Yan J."/>
        </authorList>
    </citation>
    <scope>NUCLEOTIDE SEQUENCE [LARGE SCALE GENOMIC DNA]</scope>
    <source>
        <strain evidence="2">Ta-2019</strain>
    </source>
</reference>
<proteinExistence type="predicted"/>
<accession>A0AA38C2L2</accession>
<name>A0AA38C2L2_TAXCH</name>
<dbReference type="AlphaFoldDB" id="A0AA38C2L2"/>
<gene>
    <name evidence="2" type="ORF">KI387_041196</name>
</gene>
<feature type="region of interest" description="Disordered" evidence="1">
    <location>
        <begin position="1"/>
        <end position="32"/>
    </location>
</feature>
<evidence type="ECO:0000313" key="2">
    <source>
        <dbReference type="EMBL" id="KAH9293601.1"/>
    </source>
</evidence>
<feature type="non-terminal residue" evidence="2">
    <location>
        <position position="1"/>
    </location>
</feature>
<evidence type="ECO:0000256" key="1">
    <source>
        <dbReference type="SAM" id="MobiDB-lite"/>
    </source>
</evidence>
<protein>
    <submittedName>
        <fullName evidence="2">Uncharacterized protein</fullName>
    </submittedName>
</protein>
<sequence length="149" mass="17250">GQAEESQEVATTITPKMLEKVEKDSGNPEENDKWVEDLSQKGIKVIEKTIKRYAKLTNVLNDINELNEHCENELYYWEGILPKLDTINQLDEDLVEREGIVPPEEKGTQYAMEYLAKIRVEVVNQVKEKLEIEKDWVGKSIDTIDNMIE</sequence>
<feature type="compositionally biased region" description="Basic and acidic residues" evidence="1">
    <location>
        <begin position="17"/>
        <end position="32"/>
    </location>
</feature>
<organism evidence="2 3">
    <name type="scientific">Taxus chinensis</name>
    <name type="common">Chinese yew</name>
    <name type="synonym">Taxus wallichiana var. chinensis</name>
    <dbReference type="NCBI Taxonomy" id="29808"/>
    <lineage>
        <taxon>Eukaryota</taxon>
        <taxon>Viridiplantae</taxon>
        <taxon>Streptophyta</taxon>
        <taxon>Embryophyta</taxon>
        <taxon>Tracheophyta</taxon>
        <taxon>Spermatophyta</taxon>
        <taxon>Pinopsida</taxon>
        <taxon>Pinidae</taxon>
        <taxon>Conifers II</taxon>
        <taxon>Cupressales</taxon>
        <taxon>Taxaceae</taxon>
        <taxon>Taxus</taxon>
    </lineage>
</organism>
<keyword evidence="3" id="KW-1185">Reference proteome</keyword>
<evidence type="ECO:0000313" key="3">
    <source>
        <dbReference type="Proteomes" id="UP000824469"/>
    </source>
</evidence>
<comment type="caution">
    <text evidence="2">The sequence shown here is derived from an EMBL/GenBank/DDBJ whole genome shotgun (WGS) entry which is preliminary data.</text>
</comment>